<dbReference type="Proteomes" id="UP000026961">
    <property type="component" value="Chromosome 8"/>
</dbReference>
<protein>
    <submittedName>
        <fullName evidence="1">Uncharacterized protein</fullName>
    </submittedName>
</protein>
<reference evidence="1" key="1">
    <citation type="submission" date="2015-04" db="UniProtKB">
        <authorList>
            <consortium name="EnsemblPlants"/>
        </authorList>
    </citation>
    <scope>IDENTIFICATION</scope>
</reference>
<proteinExistence type="predicted"/>
<dbReference type="AlphaFoldDB" id="A0A0E0AYQ2"/>
<dbReference type="eggNOG" id="ENOG502R3HT">
    <property type="taxonomic scope" value="Eukaryota"/>
</dbReference>
<dbReference type="Gramene" id="OGLUM08G24500.1">
    <property type="protein sequence ID" value="OGLUM08G24500.1"/>
    <property type="gene ID" value="OGLUM08G24500"/>
</dbReference>
<name>A0A0E0AYQ2_9ORYZ</name>
<evidence type="ECO:0000313" key="2">
    <source>
        <dbReference type="Proteomes" id="UP000026961"/>
    </source>
</evidence>
<keyword evidence="2" id="KW-1185">Reference proteome</keyword>
<accession>A0A0E0AYQ2</accession>
<organism evidence="1">
    <name type="scientific">Oryza glumipatula</name>
    <dbReference type="NCBI Taxonomy" id="40148"/>
    <lineage>
        <taxon>Eukaryota</taxon>
        <taxon>Viridiplantae</taxon>
        <taxon>Streptophyta</taxon>
        <taxon>Embryophyta</taxon>
        <taxon>Tracheophyta</taxon>
        <taxon>Spermatophyta</taxon>
        <taxon>Magnoliopsida</taxon>
        <taxon>Liliopsida</taxon>
        <taxon>Poales</taxon>
        <taxon>Poaceae</taxon>
        <taxon>BOP clade</taxon>
        <taxon>Oryzoideae</taxon>
        <taxon>Oryzeae</taxon>
        <taxon>Oryzinae</taxon>
        <taxon>Oryza</taxon>
    </lineage>
</organism>
<evidence type="ECO:0000313" key="1">
    <source>
        <dbReference type="EnsemblPlants" id="OGLUM08G24500.1"/>
    </source>
</evidence>
<dbReference type="EnsemblPlants" id="OGLUM08G24500.1">
    <property type="protein sequence ID" value="OGLUM08G24500.1"/>
    <property type="gene ID" value="OGLUM08G24500"/>
</dbReference>
<reference evidence="1" key="2">
    <citation type="submission" date="2018-05" db="EMBL/GenBank/DDBJ databases">
        <title>OgluRS3 (Oryza glumaepatula Reference Sequence Version 3).</title>
        <authorList>
            <person name="Zhang J."/>
            <person name="Kudrna D."/>
            <person name="Lee S."/>
            <person name="Talag J."/>
            <person name="Welchert J."/>
            <person name="Wing R.A."/>
        </authorList>
    </citation>
    <scope>NUCLEOTIDE SEQUENCE [LARGE SCALE GENOMIC DNA]</scope>
</reference>
<sequence length="235" mass="26390">MGGGLAAAINSIWDLSMLRRVTLVWTNLLNSSPAPASRSAMQHSNTCNCSSLQITAFFFWNALEMRENFGIAICLDKRSNVDSNREVVISLALLNSLTILESSLSEATFFTVFLECFFAFFTSRISSKRRTRIKGNRSWCIIYKLRAFRRETLFWINLLNKVSTLLSISLMSNSSASNCSSWHAILAFWKALDTRDHLLEFGITICFNKRCNEDSSIEIATSLASADSLSTLHPS</sequence>
<dbReference type="HOGENOM" id="CLU_103120_0_0_1"/>